<keyword evidence="3 5" id="KW-0460">Magnesium</keyword>
<dbReference type="Gene3D" id="3.90.79.10">
    <property type="entry name" value="Nucleoside Triphosphate Pyrophosphohydrolase"/>
    <property type="match status" value="1"/>
</dbReference>
<feature type="site" description="Critical for catalysis" evidence="4">
    <location>
        <position position="127"/>
    </location>
</feature>
<organism evidence="8 9">
    <name type="scientific">Pseudomonas trivialis</name>
    <dbReference type="NCBI Taxonomy" id="200450"/>
    <lineage>
        <taxon>Bacteria</taxon>
        <taxon>Pseudomonadati</taxon>
        <taxon>Pseudomonadota</taxon>
        <taxon>Gammaproteobacteria</taxon>
        <taxon>Pseudomonadales</taxon>
        <taxon>Pseudomonadaceae</taxon>
        <taxon>Pseudomonas</taxon>
    </lineage>
</organism>
<dbReference type="Proteomes" id="UP000036608">
    <property type="component" value="Chromosome"/>
</dbReference>
<dbReference type="PROSITE" id="PS51462">
    <property type="entry name" value="NUDIX"/>
    <property type="match status" value="1"/>
</dbReference>
<evidence type="ECO:0000256" key="5">
    <source>
        <dbReference type="PIRSR" id="PIRSR037599-3"/>
    </source>
</evidence>
<dbReference type="AlphaFoldDB" id="A0A0H5AEI0"/>
<dbReference type="SUPFAM" id="SSF55811">
    <property type="entry name" value="Nudix"/>
    <property type="match status" value="1"/>
</dbReference>
<keyword evidence="1 5" id="KW-0479">Metal-binding</keyword>
<dbReference type="InterPro" id="IPR015797">
    <property type="entry name" value="NUDIX_hydrolase-like_dom_sf"/>
</dbReference>
<dbReference type="PATRIC" id="fig|200450.3.peg.5529"/>
<feature type="binding site" evidence="5">
    <location>
        <position position="49"/>
    </location>
    <ligand>
        <name>Mg(2+)</name>
        <dbReference type="ChEBI" id="CHEBI:18420"/>
    </ligand>
</feature>
<dbReference type="InterPro" id="IPR000086">
    <property type="entry name" value="NUDIX_hydrolase_dom"/>
</dbReference>
<dbReference type="PIRSF" id="PIRSF037599">
    <property type="entry name" value="GDPMH"/>
    <property type="match status" value="1"/>
</dbReference>
<dbReference type="NCBIfam" id="NF011963">
    <property type="entry name" value="PRK15434.1"/>
    <property type="match status" value="1"/>
</dbReference>
<comment type="cofactor">
    <cofactor evidence="5">
        <name>Mg(2+)</name>
        <dbReference type="ChEBI" id="CHEBI:18420"/>
    </cofactor>
    <text evidence="5">Binds 1 Mg(2+) ion per subunit.</text>
</comment>
<feature type="short sequence motif" description="Nudix box" evidence="6">
    <location>
        <begin position="50"/>
        <end position="71"/>
    </location>
</feature>
<name>A0A0H5AEI0_9PSED</name>
<feature type="binding site" evidence="5">
    <location>
        <position position="69"/>
    </location>
    <ligand>
        <name>Mg(2+)</name>
        <dbReference type="ChEBI" id="CHEBI:18420"/>
    </ligand>
</feature>
<dbReference type="OrthoDB" id="542521at2"/>
<dbReference type="GO" id="GO:0008727">
    <property type="term" value="F:GDP-mannose mannosyl hydrolase activity"/>
    <property type="evidence" value="ECO:0007669"/>
    <property type="project" value="InterPro"/>
</dbReference>
<evidence type="ECO:0000256" key="2">
    <source>
        <dbReference type="ARBA" id="ARBA00022801"/>
    </source>
</evidence>
<sequence length="152" mass="17672">MWLDLPTFQTVVASTPLVAIDLVVRNRRGDVLLGLRVNRPAYGFWFVPGGRIQKNESLDSAFRRITLDELGRTFERASARLLGVFEHFYDDSVFANAGAGPDTHYVVLSYYLELEDDPTLQPPAEQHQQYRWWPQDELRFSSRVHKHTRAYF</sequence>
<proteinExistence type="predicted"/>
<reference evidence="9" key="2">
    <citation type="submission" date="2015-05" db="EMBL/GenBank/DDBJ databases">
        <authorList>
            <person name="Swarnkar M.K."/>
            <person name="Vyas P."/>
            <person name="Rahi P."/>
            <person name="Thakur R."/>
            <person name="Thakur N."/>
            <person name="Singh A.K."/>
            <person name="Gulati A."/>
        </authorList>
    </citation>
    <scope>NUCLEOTIDE SEQUENCE [LARGE SCALE GENOMIC DNA]</scope>
    <source>
        <strain evidence="9">745</strain>
    </source>
</reference>
<protein>
    <submittedName>
        <fullName evidence="8">GDP-mannose mannosyl hydrolase</fullName>
    </submittedName>
</protein>
<dbReference type="PANTHER" id="PTHR43046:SF12">
    <property type="entry name" value="GDP-MANNOSE MANNOSYL HYDROLASE"/>
    <property type="match status" value="1"/>
</dbReference>
<accession>A0A0H5AEI0</accession>
<evidence type="ECO:0000256" key="6">
    <source>
        <dbReference type="PIRSR" id="PIRSR037599-4"/>
    </source>
</evidence>
<dbReference type="KEGG" id="ptv:AA957_26910"/>
<gene>
    <name evidence="8" type="ORF">AA957_26910</name>
</gene>
<evidence type="ECO:0000256" key="4">
    <source>
        <dbReference type="PIRSR" id="PIRSR037599-1"/>
    </source>
</evidence>
<dbReference type="Pfam" id="PF00293">
    <property type="entry name" value="NUDIX"/>
    <property type="match status" value="1"/>
</dbReference>
<dbReference type="CDD" id="cd03430">
    <property type="entry name" value="NUDIX_GDPMH_NudD"/>
    <property type="match status" value="1"/>
</dbReference>
<dbReference type="PANTHER" id="PTHR43046">
    <property type="entry name" value="GDP-MANNOSE MANNOSYL HYDROLASE"/>
    <property type="match status" value="1"/>
</dbReference>
<evidence type="ECO:0000313" key="9">
    <source>
        <dbReference type="Proteomes" id="UP000036608"/>
    </source>
</evidence>
<feature type="binding site" evidence="5">
    <location>
        <position position="126"/>
    </location>
    <ligand>
        <name>Mg(2+)</name>
        <dbReference type="ChEBI" id="CHEBI:18420"/>
    </ligand>
</feature>
<dbReference type="GO" id="GO:0046872">
    <property type="term" value="F:metal ion binding"/>
    <property type="evidence" value="ECO:0007669"/>
    <property type="project" value="UniProtKB-KW"/>
</dbReference>
<evidence type="ECO:0000259" key="7">
    <source>
        <dbReference type="PROSITE" id="PS51462"/>
    </source>
</evidence>
<dbReference type="InterPro" id="IPR033715">
    <property type="entry name" value="GDPMH"/>
</dbReference>
<feature type="domain" description="Nudix hydrolase" evidence="7">
    <location>
        <begin position="13"/>
        <end position="152"/>
    </location>
</feature>
<dbReference type="EMBL" id="CP011507">
    <property type="protein sequence ID" value="AKS09589.1"/>
    <property type="molecule type" value="Genomic_DNA"/>
</dbReference>
<evidence type="ECO:0000256" key="3">
    <source>
        <dbReference type="ARBA" id="ARBA00022842"/>
    </source>
</evidence>
<keyword evidence="2 8" id="KW-0378">Hydrolase</keyword>
<evidence type="ECO:0000313" key="8">
    <source>
        <dbReference type="EMBL" id="AKS09589.1"/>
    </source>
</evidence>
<dbReference type="RefSeq" id="WP_049712876.1">
    <property type="nucleotide sequence ID" value="NZ_CP011507.1"/>
</dbReference>
<reference evidence="8 9" key="1">
    <citation type="journal article" date="2015" name="Genome Announc.">
        <title>Complete Genome Sequence of the Rhizobacterium Pseudomonas trivialis Strain IHBB745 with Multiple Plant Growth-Promoting Activities and Tolerance to Desiccation and Alkalinity.</title>
        <authorList>
            <person name="Gulati A."/>
            <person name="Swarnkar M.K."/>
            <person name="Vyas P."/>
            <person name="Rahi P."/>
            <person name="Thakur R."/>
            <person name="Thakur N."/>
            <person name="Singh A.K."/>
        </authorList>
    </citation>
    <scope>NUCLEOTIDE SEQUENCE [LARGE SCALE GENOMIC DNA]</scope>
    <source>
        <strain evidence="9">745</strain>
    </source>
</reference>
<evidence type="ECO:0000256" key="1">
    <source>
        <dbReference type="ARBA" id="ARBA00022723"/>
    </source>
</evidence>